<reference evidence="7" key="1">
    <citation type="submission" date="2025-08" db="UniProtKB">
        <authorList>
            <consortium name="RefSeq"/>
        </authorList>
    </citation>
    <scope>IDENTIFICATION</scope>
    <source>
        <tissue evidence="7">Whole larval tissue</tissue>
    </source>
</reference>
<dbReference type="GO" id="GO:0005929">
    <property type="term" value="C:cilium"/>
    <property type="evidence" value="ECO:0007669"/>
    <property type="project" value="UniProtKB-SubCell"/>
</dbReference>
<evidence type="ECO:0000256" key="1">
    <source>
        <dbReference type="ARBA" id="ARBA00004138"/>
    </source>
</evidence>
<feature type="region of interest" description="Disordered" evidence="5">
    <location>
        <begin position="1"/>
        <end position="23"/>
    </location>
</feature>
<evidence type="ECO:0000313" key="7">
    <source>
        <dbReference type="RefSeq" id="XP_050554359.1"/>
    </source>
</evidence>
<accession>A0A9R0EX46</accession>
<gene>
    <name evidence="7" type="primary">LOC118279246</name>
</gene>
<dbReference type="InterPro" id="IPR043596">
    <property type="entry name" value="CFAP53/TCHP"/>
</dbReference>
<evidence type="ECO:0000313" key="6">
    <source>
        <dbReference type="Proteomes" id="UP000829999"/>
    </source>
</evidence>
<evidence type="ECO:0000256" key="4">
    <source>
        <dbReference type="SAM" id="Coils"/>
    </source>
</evidence>
<dbReference type="PANTHER" id="PTHR31183">
    <property type="entry name" value="TRICHOPLEIN KERATIN FILAMENT-BINDING PROTEIN FAMILY MEMBER"/>
    <property type="match status" value="1"/>
</dbReference>
<keyword evidence="3" id="KW-0966">Cell projection</keyword>
<dbReference type="OrthoDB" id="75950at2759"/>
<keyword evidence="2" id="KW-0969">Cilium</keyword>
<feature type="compositionally biased region" description="Pro residues" evidence="5">
    <location>
        <begin position="1"/>
        <end position="10"/>
    </location>
</feature>
<keyword evidence="4" id="KW-0175">Coiled coil</keyword>
<proteinExistence type="predicted"/>
<dbReference type="PANTHER" id="PTHR31183:SF1">
    <property type="entry name" value="CILIA- AND FLAGELLA-ASSOCIATED PROTEIN 53"/>
    <property type="match status" value="1"/>
</dbReference>
<name>A0A9R0EX46_SPOFR</name>
<dbReference type="RefSeq" id="XP_050554359.1">
    <property type="nucleotide sequence ID" value="XM_050698402.1"/>
</dbReference>
<dbReference type="Proteomes" id="UP000829999">
    <property type="component" value="Chromosome 14"/>
</dbReference>
<sequence length="552" mass="64694">MEPPPQPPRQAVPKDGYGPRGWPDSYHTARVLESTARYERFVKKLRTLEEEQKRGAINTMKDLKDKQYNDFFIRCDRRSLINNVARRVDLCLTSYEEDLKAKRARLTAMLTAEEERNIRMFVEQAQAGTEAVWQEKKARLAYLLAKRKKEHEDKYRDVPISKCVHAHPCIVKMGEEEARDIRLYQIKENLAKKMSEIELDKMWHAVALKESEALSARMEMDAIERLRREHECLKHSDEQIARKKEQRRKEQELLKAEAKKLKELYEADKMKGDADAYAEQQKRLQASEELKASLQEQQKQQERQQAETKLINDTWDSLSGMGLMDEKEKEELRRKKERDLDKCNKRIMKLKQDRARAMEADDVLFKAEAKKIQQGLDAVRCKELLRAKKMNDEARAGIKEQIKENAITRSLGKDSDRDMVAYQEQLGRQLEQLVQHRELTEAQARKLYQKQLLDQIAYNKLIKDRQQAEDLDQRKKCLQATEDYQNEIKKIMSRPSFSEEVHPFMRKMRSGLTMQEKCPCSKPDYCAVPVLGPKPNDTTNASQNPKPTENSP</sequence>
<evidence type="ECO:0000256" key="3">
    <source>
        <dbReference type="ARBA" id="ARBA00023273"/>
    </source>
</evidence>
<feature type="compositionally biased region" description="Polar residues" evidence="5">
    <location>
        <begin position="536"/>
        <end position="552"/>
    </location>
</feature>
<dbReference type="GeneID" id="118279246"/>
<feature type="coiled-coil region" evidence="4">
    <location>
        <begin position="233"/>
        <end position="360"/>
    </location>
</feature>
<comment type="subcellular location">
    <subcellularLocation>
        <location evidence="1">Cell projection</location>
        <location evidence="1">Cilium</location>
    </subcellularLocation>
</comment>
<evidence type="ECO:0000256" key="5">
    <source>
        <dbReference type="SAM" id="MobiDB-lite"/>
    </source>
</evidence>
<evidence type="ECO:0000256" key="2">
    <source>
        <dbReference type="ARBA" id="ARBA00023069"/>
    </source>
</evidence>
<protein>
    <submittedName>
        <fullName evidence="7">Golgin subfamily A member 6-like protein 22</fullName>
    </submittedName>
</protein>
<organism evidence="6 7">
    <name type="scientific">Spodoptera frugiperda</name>
    <name type="common">Fall armyworm</name>
    <dbReference type="NCBI Taxonomy" id="7108"/>
    <lineage>
        <taxon>Eukaryota</taxon>
        <taxon>Metazoa</taxon>
        <taxon>Ecdysozoa</taxon>
        <taxon>Arthropoda</taxon>
        <taxon>Hexapoda</taxon>
        <taxon>Insecta</taxon>
        <taxon>Pterygota</taxon>
        <taxon>Neoptera</taxon>
        <taxon>Endopterygota</taxon>
        <taxon>Lepidoptera</taxon>
        <taxon>Glossata</taxon>
        <taxon>Ditrysia</taxon>
        <taxon>Noctuoidea</taxon>
        <taxon>Noctuidae</taxon>
        <taxon>Amphipyrinae</taxon>
        <taxon>Spodoptera</taxon>
    </lineage>
</organism>
<keyword evidence="6" id="KW-1185">Reference proteome</keyword>
<dbReference type="AlphaFoldDB" id="A0A9R0EX46"/>
<feature type="region of interest" description="Disordered" evidence="5">
    <location>
        <begin position="530"/>
        <end position="552"/>
    </location>
</feature>